<keyword evidence="2" id="KW-1185">Reference proteome</keyword>
<protein>
    <submittedName>
        <fullName evidence="1">RNA polymerase sigma factor</fullName>
    </submittedName>
</protein>
<comment type="caution">
    <text evidence="1">The sequence shown here is derived from an EMBL/GenBank/DDBJ whole genome shotgun (WGS) entry which is preliminary data.</text>
</comment>
<reference evidence="2" key="1">
    <citation type="submission" date="2024-07" db="EMBL/GenBank/DDBJ databases">
        <title>Two chromosome-level genome assemblies of Korean endemic species Abeliophyllum distichum and Forsythia ovata (Oleaceae).</title>
        <authorList>
            <person name="Jang H."/>
        </authorList>
    </citation>
    <scope>NUCLEOTIDE SEQUENCE [LARGE SCALE GENOMIC DNA]</scope>
</reference>
<dbReference type="Proteomes" id="UP001604336">
    <property type="component" value="Unassembled WGS sequence"/>
</dbReference>
<evidence type="ECO:0000313" key="2">
    <source>
        <dbReference type="Proteomes" id="UP001604336"/>
    </source>
</evidence>
<organism evidence="1 2">
    <name type="scientific">Abeliophyllum distichum</name>
    <dbReference type="NCBI Taxonomy" id="126358"/>
    <lineage>
        <taxon>Eukaryota</taxon>
        <taxon>Viridiplantae</taxon>
        <taxon>Streptophyta</taxon>
        <taxon>Embryophyta</taxon>
        <taxon>Tracheophyta</taxon>
        <taxon>Spermatophyta</taxon>
        <taxon>Magnoliopsida</taxon>
        <taxon>eudicotyledons</taxon>
        <taxon>Gunneridae</taxon>
        <taxon>Pentapetalae</taxon>
        <taxon>asterids</taxon>
        <taxon>lamiids</taxon>
        <taxon>Lamiales</taxon>
        <taxon>Oleaceae</taxon>
        <taxon>Forsythieae</taxon>
        <taxon>Abeliophyllum</taxon>
    </lineage>
</organism>
<gene>
    <name evidence="1" type="ORF">Adt_44752</name>
</gene>
<accession>A0ABD1PCC3</accession>
<name>A0ABD1PCC3_9LAMI</name>
<proteinExistence type="predicted"/>
<sequence length="297" mass="32221">MMIFSDGLGVVLSRNPSSLCPLITGVIIVFHKGKLLRSSLTEKLRLRAEPNGISPFLLPPSCSPDEEPNTGEDDRDCSEVMLCKKNLDLNFIIDSNAAKSRYPIYFRTQCILSTATTTVLELEKLQLPSLEAISSSVPADRSSKPTRTTGVLELEKLNLPSLDVHSKSIAADRPWTYIGAVGPPTEANLEATLATVTLLTSEEAVIAAAAAEALALAKAAVKVAKEAARMVSNRTDTTLDCETTEILPEVDNTLSERNQLAHFAERVDSRESNDVRNNVVAVMMCAIISNIAQYITY</sequence>
<dbReference type="AlphaFoldDB" id="A0ABD1PCC3"/>
<dbReference type="EMBL" id="JBFOLK010000014">
    <property type="protein sequence ID" value="KAL2461332.1"/>
    <property type="molecule type" value="Genomic_DNA"/>
</dbReference>
<evidence type="ECO:0000313" key="1">
    <source>
        <dbReference type="EMBL" id="KAL2461332.1"/>
    </source>
</evidence>